<evidence type="ECO:0000256" key="5">
    <source>
        <dbReference type="ARBA" id="ARBA00022824"/>
    </source>
</evidence>
<evidence type="ECO:0000256" key="3">
    <source>
        <dbReference type="ARBA" id="ARBA00017951"/>
    </source>
</evidence>
<dbReference type="GeneTree" id="ENSGT00940000164489"/>
<proteinExistence type="inferred from homology"/>
<dbReference type="GO" id="GO:0005789">
    <property type="term" value="C:endoplasmic reticulum membrane"/>
    <property type="evidence" value="ECO:0007669"/>
    <property type="project" value="UniProtKB-SubCell"/>
</dbReference>
<evidence type="ECO:0000256" key="2">
    <source>
        <dbReference type="ARBA" id="ARBA00010799"/>
    </source>
</evidence>
<dbReference type="Gene3D" id="1.10.287.660">
    <property type="entry name" value="Helix hairpin bin"/>
    <property type="match status" value="1"/>
</dbReference>
<evidence type="ECO:0000256" key="8">
    <source>
        <dbReference type="ARBA" id="ARBA00032437"/>
    </source>
</evidence>
<evidence type="ECO:0000256" key="6">
    <source>
        <dbReference type="ARBA" id="ARBA00022989"/>
    </source>
</evidence>
<name>A0AAY4AJB3_9TELE</name>
<feature type="signal peptide" evidence="10">
    <location>
        <begin position="1"/>
        <end position="22"/>
    </location>
</feature>
<evidence type="ECO:0000256" key="7">
    <source>
        <dbReference type="ARBA" id="ARBA00023136"/>
    </source>
</evidence>
<sequence length="136" mass="15161">MATGCVWLLVLGFVVLCNLVKTLLPSISSHLAKVFQNDADCEAEMRAAVQDMRKQLSAISMMDEFARYARLERKISKTTDRLKTYGEKLRGATGRQVSPGRLSLSLLNIKASDECFLDTTTRTRFAPKNIANGNFL</sequence>
<evidence type="ECO:0000256" key="1">
    <source>
        <dbReference type="ARBA" id="ARBA00004477"/>
    </source>
</evidence>
<evidence type="ECO:0000256" key="10">
    <source>
        <dbReference type="SAM" id="SignalP"/>
    </source>
</evidence>
<keyword evidence="10" id="KW-0732">Signal</keyword>
<dbReference type="GO" id="GO:0043495">
    <property type="term" value="F:protein-membrane adaptor activity"/>
    <property type="evidence" value="ECO:0007669"/>
    <property type="project" value="TreeGrafter"/>
</dbReference>
<feature type="chain" id="PRO_5044308201" description="Guided entry of tail-anchored proteins factor 1" evidence="10">
    <location>
        <begin position="23"/>
        <end position="136"/>
    </location>
</feature>
<dbReference type="Ensembl" id="ENSDCDT00010009411.1">
    <property type="protein sequence ID" value="ENSDCDP00010008959.1"/>
    <property type="gene ID" value="ENSDCDG00010004026.1"/>
</dbReference>
<accession>A0AAY4AJB3</accession>
<reference evidence="11" key="2">
    <citation type="submission" date="2025-08" db="UniProtKB">
        <authorList>
            <consortium name="Ensembl"/>
        </authorList>
    </citation>
    <scope>IDENTIFICATION</scope>
</reference>
<keyword evidence="4" id="KW-0812">Transmembrane</keyword>
<evidence type="ECO:0000313" key="12">
    <source>
        <dbReference type="Proteomes" id="UP000694580"/>
    </source>
</evidence>
<dbReference type="PANTHER" id="PTHR42650">
    <property type="entry name" value="TAIL-ANCHORED PROTEIN INSERTION RECEPTOR WRB"/>
    <property type="match status" value="1"/>
</dbReference>
<keyword evidence="7" id="KW-0472">Membrane</keyword>
<dbReference type="PANTHER" id="PTHR42650:SF1">
    <property type="entry name" value="GUIDED ENTRY OF TAIL-ANCHORED PROTEINS FACTOR 1"/>
    <property type="match status" value="1"/>
</dbReference>
<evidence type="ECO:0000256" key="9">
    <source>
        <dbReference type="ARBA" id="ARBA00033006"/>
    </source>
</evidence>
<organism evidence="11 12">
    <name type="scientific">Denticeps clupeoides</name>
    <name type="common">denticle herring</name>
    <dbReference type="NCBI Taxonomy" id="299321"/>
    <lineage>
        <taxon>Eukaryota</taxon>
        <taxon>Metazoa</taxon>
        <taxon>Chordata</taxon>
        <taxon>Craniata</taxon>
        <taxon>Vertebrata</taxon>
        <taxon>Euteleostomi</taxon>
        <taxon>Actinopterygii</taxon>
        <taxon>Neopterygii</taxon>
        <taxon>Teleostei</taxon>
        <taxon>Clupei</taxon>
        <taxon>Clupeiformes</taxon>
        <taxon>Denticipitoidei</taxon>
        <taxon>Denticipitidae</taxon>
        <taxon>Denticeps</taxon>
    </lineage>
</organism>
<dbReference type="GO" id="GO:0071816">
    <property type="term" value="P:tail-anchored membrane protein insertion into ER membrane"/>
    <property type="evidence" value="ECO:0007669"/>
    <property type="project" value="InterPro"/>
</dbReference>
<comment type="similarity">
    <text evidence="2">Belongs to the WRB/GET1 family.</text>
</comment>
<evidence type="ECO:0000313" key="11">
    <source>
        <dbReference type="Ensembl" id="ENSDCDP00010008959.1"/>
    </source>
</evidence>
<protein>
    <recommendedName>
        <fullName evidence="3">Guided entry of tail-anchored proteins factor 1</fullName>
    </recommendedName>
    <alternativeName>
        <fullName evidence="8">Tail-anchored protein insertion receptor WRB</fullName>
    </alternativeName>
    <alternativeName>
        <fullName evidence="9">Tryptophan-rich basic protein</fullName>
    </alternativeName>
</protein>
<evidence type="ECO:0000256" key="4">
    <source>
        <dbReference type="ARBA" id="ARBA00022692"/>
    </source>
</evidence>
<dbReference type="GO" id="GO:0043529">
    <property type="term" value="C:GET complex"/>
    <property type="evidence" value="ECO:0007669"/>
    <property type="project" value="TreeGrafter"/>
</dbReference>
<dbReference type="Pfam" id="PF04420">
    <property type="entry name" value="CHD5"/>
    <property type="match status" value="1"/>
</dbReference>
<keyword evidence="6" id="KW-1133">Transmembrane helix</keyword>
<keyword evidence="5" id="KW-0256">Endoplasmic reticulum</keyword>
<dbReference type="AlphaFoldDB" id="A0AAY4AJB3"/>
<dbReference type="InterPro" id="IPR029012">
    <property type="entry name" value="Helix_hairpin_bin_sf"/>
</dbReference>
<dbReference type="Proteomes" id="UP000694580">
    <property type="component" value="Chromosome 6"/>
</dbReference>
<keyword evidence="12" id="KW-1185">Reference proteome</keyword>
<reference evidence="11" key="3">
    <citation type="submission" date="2025-09" db="UniProtKB">
        <authorList>
            <consortium name="Ensembl"/>
        </authorList>
    </citation>
    <scope>IDENTIFICATION</scope>
</reference>
<reference evidence="11 12" key="1">
    <citation type="submission" date="2020-06" db="EMBL/GenBank/DDBJ databases">
        <authorList>
            <consortium name="Wellcome Sanger Institute Data Sharing"/>
        </authorList>
    </citation>
    <scope>NUCLEOTIDE SEQUENCE [LARGE SCALE GENOMIC DNA]</scope>
</reference>
<dbReference type="InterPro" id="IPR028945">
    <property type="entry name" value="Get1"/>
</dbReference>
<comment type="subcellular location">
    <subcellularLocation>
        <location evidence="1">Endoplasmic reticulum membrane</location>
        <topology evidence="1">Multi-pass membrane protein</topology>
    </subcellularLocation>
</comment>